<organism evidence="1 2">
    <name type="scientific">Kaustia mangrovi</name>
    <dbReference type="NCBI Taxonomy" id="2593653"/>
    <lineage>
        <taxon>Bacteria</taxon>
        <taxon>Pseudomonadati</taxon>
        <taxon>Pseudomonadota</taxon>
        <taxon>Alphaproteobacteria</taxon>
        <taxon>Hyphomicrobiales</taxon>
        <taxon>Parvibaculaceae</taxon>
        <taxon>Kaustia</taxon>
    </lineage>
</organism>
<accession>A0A7S8C540</accession>
<dbReference type="RefSeq" id="WP_213160870.1">
    <property type="nucleotide sequence ID" value="NZ_CP058214.1"/>
</dbReference>
<evidence type="ECO:0000313" key="2">
    <source>
        <dbReference type="Proteomes" id="UP000593594"/>
    </source>
</evidence>
<dbReference type="EMBL" id="CP058214">
    <property type="protein sequence ID" value="QPC43506.1"/>
    <property type="molecule type" value="Genomic_DNA"/>
</dbReference>
<proteinExistence type="predicted"/>
<dbReference type="AlphaFoldDB" id="A0A7S8C540"/>
<gene>
    <name evidence="1" type="ORF">HW532_12850</name>
</gene>
<dbReference type="KEGG" id="kmn:HW532_12850"/>
<evidence type="ECO:0000313" key="1">
    <source>
        <dbReference type="EMBL" id="QPC43506.1"/>
    </source>
</evidence>
<protein>
    <submittedName>
        <fullName evidence="1">Uncharacterized protein</fullName>
    </submittedName>
</protein>
<name>A0A7S8C540_9HYPH</name>
<dbReference type="Proteomes" id="UP000593594">
    <property type="component" value="Chromosome"/>
</dbReference>
<keyword evidence="2" id="KW-1185">Reference proteome</keyword>
<sequence length="94" mass="10041">MAAFLTLFEPGDQVSLFSGESGVVIGAKRVVGSETEYLVEYETACGEAREWWWRESALSPAGGGEPAELDFAPSTVDRDFDGAPNVIAFSAAIH</sequence>
<reference evidence="1 2" key="1">
    <citation type="submission" date="2020-06" db="EMBL/GenBank/DDBJ databases">
        <title>Genome sequence of 2 isolates from Red Sea Mangroves.</title>
        <authorList>
            <person name="Sefrji F."/>
            <person name="Michoud G."/>
            <person name="Merlino G."/>
            <person name="Daffonchio D."/>
        </authorList>
    </citation>
    <scope>NUCLEOTIDE SEQUENCE [LARGE SCALE GENOMIC DNA]</scope>
    <source>
        <strain evidence="1 2">R1DC25</strain>
    </source>
</reference>